<sequence length="38" mass="4238">MTSGLRSRSVFYLLSLLPANNKPLPRAPIGRSKRQAKL</sequence>
<proteinExistence type="predicted"/>
<protein>
    <submittedName>
        <fullName evidence="1">Uncharacterized protein</fullName>
    </submittedName>
</protein>
<evidence type="ECO:0000313" key="1">
    <source>
        <dbReference type="EMBL" id="AKN35885.1"/>
    </source>
</evidence>
<name>A0A0H3ZJ14_9VIBR</name>
<organism evidence="1">
    <name type="scientific">Vibrio tasmaniensis</name>
    <dbReference type="NCBI Taxonomy" id="212663"/>
    <lineage>
        <taxon>Bacteria</taxon>
        <taxon>Pseudomonadati</taxon>
        <taxon>Pseudomonadota</taxon>
        <taxon>Gammaproteobacteria</taxon>
        <taxon>Vibrionales</taxon>
        <taxon>Vibrionaceae</taxon>
        <taxon>Vibrio</taxon>
    </lineage>
</organism>
<dbReference type="EMBL" id="KP795455">
    <property type="protein sequence ID" value="AKN35885.1"/>
    <property type="molecule type" value="Genomic_DNA"/>
</dbReference>
<dbReference type="AlphaFoldDB" id="A0A0H3ZJ14"/>
<reference evidence="1" key="1">
    <citation type="journal article" date="2015" name="MBio">
        <title>Eco-Evolutionary Dynamics of Episomes among Ecologically Cohesive Bacterial Populations.</title>
        <authorList>
            <person name="Xue H."/>
            <person name="Cordero O.X."/>
            <person name="Camas F.M."/>
            <person name="Trimble W."/>
            <person name="Meyer F."/>
            <person name="Guglielmini J."/>
            <person name="Rocha E.P."/>
            <person name="Polz M.F."/>
        </authorList>
    </citation>
    <scope>NUCLEOTIDE SEQUENCE</scope>
    <source>
        <strain evidence="1">FF_59</strain>
    </source>
</reference>
<accession>A0A0H3ZJ14</accession>